<keyword evidence="3" id="KW-1185">Reference proteome</keyword>
<evidence type="ECO:0000313" key="3">
    <source>
        <dbReference type="Proteomes" id="UP000265040"/>
    </source>
</evidence>
<dbReference type="Ensembl" id="ENSATET00000063244.1">
    <property type="protein sequence ID" value="ENSATEP00000043527.1"/>
    <property type="gene ID" value="ENSATEG00000023933.3"/>
</dbReference>
<gene>
    <name evidence="2" type="primary">DNAH9</name>
</gene>
<accession>A0A7N6F8N8</accession>
<dbReference type="GeneTree" id="ENSGT00940000154076"/>
<dbReference type="GO" id="GO:0045505">
    <property type="term" value="F:dynein intermediate chain binding"/>
    <property type="evidence" value="ECO:0007669"/>
    <property type="project" value="InterPro"/>
</dbReference>
<organism evidence="2 3">
    <name type="scientific">Anabas testudineus</name>
    <name type="common">Climbing perch</name>
    <name type="synonym">Anthias testudineus</name>
    <dbReference type="NCBI Taxonomy" id="64144"/>
    <lineage>
        <taxon>Eukaryota</taxon>
        <taxon>Metazoa</taxon>
        <taxon>Chordata</taxon>
        <taxon>Craniata</taxon>
        <taxon>Vertebrata</taxon>
        <taxon>Euteleostomi</taxon>
        <taxon>Actinopterygii</taxon>
        <taxon>Neopterygii</taxon>
        <taxon>Teleostei</taxon>
        <taxon>Neoteleostei</taxon>
        <taxon>Acanthomorphata</taxon>
        <taxon>Anabantaria</taxon>
        <taxon>Anabantiformes</taxon>
        <taxon>Anabantoidei</taxon>
        <taxon>Anabantidae</taxon>
        <taxon>Anabas</taxon>
    </lineage>
</organism>
<feature type="domain" description="Dynein heavy chain tail" evidence="1">
    <location>
        <begin position="201"/>
        <end position="617"/>
    </location>
</feature>
<dbReference type="Pfam" id="PF08385">
    <property type="entry name" value="DHC_N1"/>
    <property type="match status" value="1"/>
</dbReference>
<sequence>SPEADAEDMDESPAEDKRLDVIADYVLRTLKLKQDRWQKCVSSEDNRQVLQEFVDKAESRTLVVAVTAAGLLQPAASFTGSSSRNKAVYFMKRSQTALSPESMRDNLVCGDLSYAPLDQFSALVEEVVAPLLSNSRNHTEWPQVVSQDILRHVHSLKTGVFVVSGQVQGKTLLPLPAGAERVEQAELETEKRGEVVDKSIIHSLESAVIEWSHQIRAVLKKDSSEALLEGRNPTPHTELLFWKNRYADLECIHSQLKSPKVNKMAMVLEAVESSYSPAFLNMQQDVLAALEEAEDICTYLRPLQCLFEDIENVEFPDVRRQIAPLMHTVCLVWANSRYYNTPGRLIVLLQETCNLLIQQARVYLVAEELLKGEVSESLLKVQTSLEVLQLFRSTYDECRANLSQYQRNGSIVRPWDFSPLLVFSGFDYFIKRVKTIKEILLTAVDLLKLEKLEIGGVRGRALSQQVQLLHQEFMDIYKFFTEKSYDCLDLNNREFEGDVREFKLKVDDTDRRLGAIFCQAFDDASGLEHAFKVLDMFGSLLERPLVAADALDRYPNLVFMFDKELDCCKVLYNKHIQSAEALGSASVNKNMPPVAGGLRWAQDLQQRIQTPFSKFRHLTYP</sequence>
<dbReference type="InterPro" id="IPR026983">
    <property type="entry name" value="DHC"/>
</dbReference>
<dbReference type="Proteomes" id="UP000265040">
    <property type="component" value="Chromosome 19"/>
</dbReference>
<dbReference type="PANTHER" id="PTHR46532:SF11">
    <property type="entry name" value="DYNEIN AXONEMAL HEAVY CHAIN 12"/>
    <property type="match status" value="1"/>
</dbReference>
<reference evidence="2" key="2">
    <citation type="submission" date="2025-08" db="UniProtKB">
        <authorList>
            <consortium name="Ensembl"/>
        </authorList>
    </citation>
    <scope>IDENTIFICATION</scope>
</reference>
<reference evidence="2" key="3">
    <citation type="submission" date="2025-09" db="UniProtKB">
        <authorList>
            <consortium name="Ensembl"/>
        </authorList>
    </citation>
    <scope>IDENTIFICATION</scope>
</reference>
<dbReference type="GO" id="GO:0051959">
    <property type="term" value="F:dynein light intermediate chain binding"/>
    <property type="evidence" value="ECO:0007669"/>
    <property type="project" value="InterPro"/>
</dbReference>
<evidence type="ECO:0000313" key="2">
    <source>
        <dbReference type="Ensembl" id="ENSATEP00000043527.1"/>
    </source>
</evidence>
<reference evidence="2" key="1">
    <citation type="submission" date="2021-04" db="EMBL/GenBank/DDBJ databases">
        <authorList>
            <consortium name="Wellcome Sanger Institute Data Sharing"/>
        </authorList>
    </citation>
    <scope>NUCLEOTIDE SEQUENCE [LARGE SCALE GENOMIC DNA]</scope>
</reference>
<name>A0A7N6F8N8_ANATE</name>
<protein>
    <recommendedName>
        <fullName evidence="1">Dynein heavy chain tail domain-containing protein</fullName>
    </recommendedName>
</protein>
<dbReference type="GO" id="GO:0005858">
    <property type="term" value="C:axonemal dynein complex"/>
    <property type="evidence" value="ECO:0007669"/>
    <property type="project" value="TreeGrafter"/>
</dbReference>
<dbReference type="GO" id="GO:0007018">
    <property type="term" value="P:microtubule-based movement"/>
    <property type="evidence" value="ECO:0007669"/>
    <property type="project" value="InterPro"/>
</dbReference>
<dbReference type="PANTHER" id="PTHR46532">
    <property type="entry name" value="MALE FERTILITY FACTOR KL5"/>
    <property type="match status" value="1"/>
</dbReference>
<dbReference type="AlphaFoldDB" id="A0A7N6F8N8"/>
<dbReference type="InterPro" id="IPR013594">
    <property type="entry name" value="Dynein_heavy_tail"/>
</dbReference>
<proteinExistence type="predicted"/>
<evidence type="ECO:0000259" key="1">
    <source>
        <dbReference type="Pfam" id="PF08385"/>
    </source>
</evidence>